<dbReference type="AlphaFoldDB" id="A0A2B7YQ74"/>
<dbReference type="OrthoDB" id="10254945at2759"/>
<organism evidence="2 3">
    <name type="scientific">Polytolypa hystricis (strain UAMH7299)</name>
    <dbReference type="NCBI Taxonomy" id="1447883"/>
    <lineage>
        <taxon>Eukaryota</taxon>
        <taxon>Fungi</taxon>
        <taxon>Dikarya</taxon>
        <taxon>Ascomycota</taxon>
        <taxon>Pezizomycotina</taxon>
        <taxon>Eurotiomycetes</taxon>
        <taxon>Eurotiomycetidae</taxon>
        <taxon>Onygenales</taxon>
        <taxon>Onygenales incertae sedis</taxon>
        <taxon>Polytolypa</taxon>
    </lineage>
</organism>
<sequence>MNTKAENGEKELAFRCGVQLNGTSQGSSFDCPPDHWIEDELIRFGVRNLRKPNLEDVLHPLFQPRCWPELGPYSARWLALKPSFLLATKLLKVAGPFTTSILREPNLVQLTKRIEINESPTAEELELAFAELEQIALHVEWRENARMWPEMERHGLVTPTGGDIRPDAPVRDDEDIENWKQSARRDERAGLKYRKLTVYIASQYGDKLIELQHLKPTDERYLQTVFMCAVTLVHEVGHLLYHSRLSHRPWLGEPLIKGEAMAELGTSLVGWLFNGWIPENISLGTVTRDDDSFSHGCCWYKQRRAPRAYPQYNTLHSMPKSHIQRILDQDEWDKYEDDISTLSTNARKHILSPRTPFVEGETARLAWKARRYRIDRSPSLAPFNGEWDYHDPDWFSYKDQENVVSHPDAKAKEAWNEASDIRSRSGSLWDIPSASQSSEASSAASSRLERGWGAHNNQVTFVADELSGRDFTHGPKPSALPMKSDIFVNNTEQKPQGNTYPSSTSSSLYEWIISSSGSTQAESGTDISLPTSPPTLFPYSSAPKPEIFSVSHSSSSSSEESDMEMDMSSPTSPPMWSVLSQASDTSDTLDSVSFQAARSPSLDSHISSLASPPASSAPQTSDTLDNSNFRVTRSPSLDSDVSNTNIDMPFPTSPPAWPVLSQTPYSVNFLAARSPSLDSDISSVTSPSAWPALPQTSDTSDNVSFRATRSPSLDSEESDISMDIASPTSPPAWPVRSQTSYRSNISDASCGVNFQAARSPSLDSDMSSLTSPPAWPVLWQISDISDTNNFWAARSPSLDSEESGDTDMVDLPFSPPSSLPSEGMDDCNGYTESTSLTSPTRSVERGISVTLCPTESEDLTADALVLLSSGSFLTSPPPAALSTHIMAGAEDEVSGTKTCPAIQRDVDREHPLSIPGGKVASFIFITESEDLLSHTWLNLEQSPAIQGDDVDGEHSLSILGGKPASFISIAESEDLLSHAWLNLEQSPAIQGDGADGEHPLSIPGEKPASFISITESEDLLSYAWLNLEKTSLAASSPWLTCHVYGTELLKPATMHETRDIGHARQNSNRLPALVKNCVVDPRDTTDAQCKRPDGVSEKAELVKPAAVPRVVVVVVASRRRSRRLLGEAPEMPEGVPWPKRRRTKK</sequence>
<feature type="compositionally biased region" description="Low complexity" evidence="1">
    <location>
        <begin position="607"/>
        <end position="618"/>
    </location>
</feature>
<feature type="region of interest" description="Disordered" evidence="1">
    <location>
        <begin position="678"/>
        <end position="737"/>
    </location>
</feature>
<dbReference type="EMBL" id="PDNA01000027">
    <property type="protein sequence ID" value="PGH23201.1"/>
    <property type="molecule type" value="Genomic_DNA"/>
</dbReference>
<evidence type="ECO:0000313" key="2">
    <source>
        <dbReference type="EMBL" id="PGH23201.1"/>
    </source>
</evidence>
<feature type="region of interest" description="Disordered" evidence="1">
    <location>
        <begin position="427"/>
        <end position="448"/>
    </location>
</feature>
<name>A0A2B7YQ74_POLH7</name>
<feature type="compositionally biased region" description="Polar residues" evidence="1">
    <location>
        <begin position="519"/>
        <end position="530"/>
    </location>
</feature>
<feature type="region of interest" description="Disordered" evidence="1">
    <location>
        <begin position="519"/>
        <end position="582"/>
    </location>
</feature>
<feature type="region of interest" description="Disordered" evidence="1">
    <location>
        <begin position="603"/>
        <end position="644"/>
    </location>
</feature>
<dbReference type="STRING" id="1447883.A0A2B7YQ74"/>
<keyword evidence="3" id="KW-1185">Reference proteome</keyword>
<evidence type="ECO:0000256" key="1">
    <source>
        <dbReference type="SAM" id="MobiDB-lite"/>
    </source>
</evidence>
<accession>A0A2B7YQ74</accession>
<feature type="region of interest" description="Disordered" evidence="1">
    <location>
        <begin position="1126"/>
        <end position="1145"/>
    </location>
</feature>
<proteinExistence type="predicted"/>
<reference evidence="2 3" key="1">
    <citation type="submission" date="2017-10" db="EMBL/GenBank/DDBJ databases">
        <title>Comparative genomics in systemic dimorphic fungi from Ajellomycetaceae.</title>
        <authorList>
            <person name="Munoz J.F."/>
            <person name="Mcewen J.G."/>
            <person name="Clay O.K."/>
            <person name="Cuomo C.A."/>
        </authorList>
    </citation>
    <scope>NUCLEOTIDE SEQUENCE [LARGE SCALE GENOMIC DNA]</scope>
    <source>
        <strain evidence="2 3">UAMH7299</strain>
    </source>
</reference>
<comment type="caution">
    <text evidence="2">The sequence shown here is derived from an EMBL/GenBank/DDBJ whole genome shotgun (WGS) entry which is preliminary data.</text>
</comment>
<feature type="compositionally biased region" description="Polar residues" evidence="1">
    <location>
        <begin position="678"/>
        <end position="713"/>
    </location>
</feature>
<gene>
    <name evidence="2" type="ORF">AJ80_02731</name>
</gene>
<feature type="compositionally biased region" description="Low complexity" evidence="1">
    <location>
        <begin position="566"/>
        <end position="577"/>
    </location>
</feature>
<feature type="compositionally biased region" description="Low complexity" evidence="1">
    <location>
        <begin position="545"/>
        <end position="558"/>
    </location>
</feature>
<feature type="compositionally biased region" description="Low complexity" evidence="1">
    <location>
        <begin position="433"/>
        <end position="446"/>
    </location>
</feature>
<protein>
    <submittedName>
        <fullName evidence="2">Uncharacterized protein</fullName>
    </submittedName>
</protein>
<dbReference type="Proteomes" id="UP000224634">
    <property type="component" value="Unassembled WGS sequence"/>
</dbReference>
<feature type="compositionally biased region" description="Polar residues" evidence="1">
    <location>
        <begin position="619"/>
        <end position="644"/>
    </location>
</feature>
<evidence type="ECO:0000313" key="3">
    <source>
        <dbReference type="Proteomes" id="UP000224634"/>
    </source>
</evidence>